<dbReference type="Proteomes" id="UP000001542">
    <property type="component" value="Unassembled WGS sequence"/>
</dbReference>
<dbReference type="InterPro" id="IPR036971">
    <property type="entry name" value="PDEase_catalytic_dom_sf"/>
</dbReference>
<dbReference type="InterPro" id="IPR029016">
    <property type="entry name" value="GAF-like_dom_sf"/>
</dbReference>
<dbReference type="SUPFAM" id="SSF55781">
    <property type="entry name" value="GAF domain-like"/>
    <property type="match status" value="1"/>
</dbReference>
<protein>
    <recommendedName>
        <fullName evidence="3">GAF domain-containing protein</fullName>
    </recommendedName>
</protein>
<dbReference type="SMR" id="A2FNC7"/>
<accession>A2FNC7</accession>
<dbReference type="SUPFAM" id="SSF109604">
    <property type="entry name" value="HD-domain/PDEase-like"/>
    <property type="match status" value="1"/>
</dbReference>
<evidence type="ECO:0008006" key="3">
    <source>
        <dbReference type="Google" id="ProtNLM"/>
    </source>
</evidence>
<dbReference type="EMBL" id="DS113903">
    <property type="protein sequence ID" value="EAX93590.1"/>
    <property type="molecule type" value="Genomic_DNA"/>
</dbReference>
<dbReference type="GO" id="GO:0141162">
    <property type="term" value="P:negative regulation of cAMP/PKA signal transduction"/>
    <property type="evidence" value="ECO:0000318"/>
    <property type="project" value="GO_Central"/>
</dbReference>
<dbReference type="RefSeq" id="XP_001306520.1">
    <property type="nucleotide sequence ID" value="XM_001306519.1"/>
</dbReference>
<keyword evidence="2" id="KW-1185">Reference proteome</keyword>
<dbReference type="InParanoid" id="A2FNC7"/>
<dbReference type="KEGG" id="tva:4751310"/>
<organism evidence="1 2">
    <name type="scientific">Trichomonas vaginalis (strain ATCC PRA-98 / G3)</name>
    <dbReference type="NCBI Taxonomy" id="412133"/>
    <lineage>
        <taxon>Eukaryota</taxon>
        <taxon>Metamonada</taxon>
        <taxon>Parabasalia</taxon>
        <taxon>Trichomonadida</taxon>
        <taxon>Trichomonadidae</taxon>
        <taxon>Trichomonas</taxon>
    </lineage>
</organism>
<name>A2FNC7_TRIV3</name>
<gene>
    <name evidence="1" type="ORF">TVAG_407740</name>
</gene>
<dbReference type="Gene3D" id="1.10.1300.10">
    <property type="entry name" value="3'5'-cyclic nucleotide phosphodiesterase, catalytic domain"/>
    <property type="match status" value="1"/>
</dbReference>
<sequence length="992" mass="114928">MTEWQLPNLMTHFTQNVDGERVATLQSIEQYYNRRIIREKEEIIQLKNLIDQQFLVIERLNIKDSDLRHKTKKDPEKNLSDEYEQYTSEQTDKYSSVLKEENDFKEFLTHHPYASATLLDPAFNLDSNKTGETIQQFLTDKRNNFYTNLFVEINSASNYFNYYNNFLSSANYLDFSEKIGSELASIFKFKRAILFNYNKKASQISVNKQRLTMNYSLDKGLIKDAAETGKRYFIQKLSKNAGSDDFAILGRSDNIWVVPIPELSNVIILYDTEEVVTASKDLLISNIIEILKHTKSLVDIREQHLSYLADYQLMNDELIKLSSIGDMRSFLQLLTRNLESSFECEAVKLIRIRRNRNSMTKYGMSKEDNVITPLSTGLCSSSFLHQKTKIFENPELLSEFDRRVDRAERSIKSKSMMSVPVFTLDSSKRVKWLLVFYNKKRTNGFSEKDQFRAEIFAEFFVSLAKNVLLTAKMNEKLRDTTTEVKEMRMKQKFVSKVQKVTDIEEITTNLTENTKELLDYDILSTHIADYKHWRLDGLGIDGRISRPINSRDSNPTMRFMLTRSLSICSSSPQVYSPLIDSSDRVVGILVLKSSKQPKQERNLGASFLRTNLMLKQISNAKVVKELSGLAQHQLAQFSTMVPRRTRAVVESYSKLLSKFVEMDKNLRENHIKSDTLIRFSMNYNDFPPEFNRKFISAISSITGHKPIYNDDILSIDEGNLMSRIFSAGFKCKNLVKMEVSERQSNYVKPTATILYLTHSFDQRVLDDTQIVNVLVDIASDFEVLEFFGCDRKTFCDFIQKVRSFTNNNGFRNWRLSFDHLHFCFFLMHSFNAVSKMTPTEKAALYCHFLCLYSNPFEADDLQVSVKVFALCNLISNLETRKIMSFMDLLTKLDDSDKSEVIGSSNAAVLMAALSRYSYIGRDTERAQKYCEMRFSEELHDEPKEFFNDLMKSIIDVETKVVVFPALAELLRVGFETDPMKKIITDIMNILTK</sequence>
<evidence type="ECO:0000313" key="1">
    <source>
        <dbReference type="EMBL" id="EAX93590.1"/>
    </source>
</evidence>
<dbReference type="GO" id="GO:0007165">
    <property type="term" value="P:signal transduction"/>
    <property type="evidence" value="ECO:0007669"/>
    <property type="project" value="InterPro"/>
</dbReference>
<evidence type="ECO:0000313" key="2">
    <source>
        <dbReference type="Proteomes" id="UP000001542"/>
    </source>
</evidence>
<dbReference type="VEuPathDB" id="TrichDB:TVAGG3_0048420"/>
<proteinExistence type="predicted"/>
<dbReference type="VEuPathDB" id="TrichDB:TVAG_407740"/>
<reference evidence="1" key="1">
    <citation type="submission" date="2006-10" db="EMBL/GenBank/DDBJ databases">
        <authorList>
            <person name="Amadeo P."/>
            <person name="Zhao Q."/>
            <person name="Wortman J."/>
            <person name="Fraser-Liggett C."/>
            <person name="Carlton J."/>
        </authorList>
    </citation>
    <scope>NUCLEOTIDE SEQUENCE</scope>
    <source>
        <strain evidence="1">G3</strain>
    </source>
</reference>
<dbReference type="GO" id="GO:0004115">
    <property type="term" value="F:3',5'-cyclic-AMP phosphodiesterase activity"/>
    <property type="evidence" value="ECO:0000318"/>
    <property type="project" value="GO_Central"/>
</dbReference>
<reference evidence="1" key="2">
    <citation type="journal article" date="2007" name="Science">
        <title>Draft genome sequence of the sexually transmitted pathogen Trichomonas vaginalis.</title>
        <authorList>
            <person name="Carlton J.M."/>
            <person name="Hirt R.P."/>
            <person name="Silva J.C."/>
            <person name="Delcher A.L."/>
            <person name="Schatz M."/>
            <person name="Zhao Q."/>
            <person name="Wortman J.R."/>
            <person name="Bidwell S.L."/>
            <person name="Alsmark U.C.M."/>
            <person name="Besteiro S."/>
            <person name="Sicheritz-Ponten T."/>
            <person name="Noel C.J."/>
            <person name="Dacks J.B."/>
            <person name="Foster P.G."/>
            <person name="Simillion C."/>
            <person name="Van de Peer Y."/>
            <person name="Miranda-Saavedra D."/>
            <person name="Barton G.J."/>
            <person name="Westrop G.D."/>
            <person name="Mueller S."/>
            <person name="Dessi D."/>
            <person name="Fiori P.L."/>
            <person name="Ren Q."/>
            <person name="Paulsen I."/>
            <person name="Zhang H."/>
            <person name="Bastida-Corcuera F.D."/>
            <person name="Simoes-Barbosa A."/>
            <person name="Brown M.T."/>
            <person name="Hayes R.D."/>
            <person name="Mukherjee M."/>
            <person name="Okumura C.Y."/>
            <person name="Schneider R."/>
            <person name="Smith A.J."/>
            <person name="Vanacova S."/>
            <person name="Villalvazo M."/>
            <person name="Haas B.J."/>
            <person name="Pertea M."/>
            <person name="Feldblyum T.V."/>
            <person name="Utterback T.R."/>
            <person name="Shu C.L."/>
            <person name="Osoegawa K."/>
            <person name="de Jong P.J."/>
            <person name="Hrdy I."/>
            <person name="Horvathova L."/>
            <person name="Zubacova Z."/>
            <person name="Dolezal P."/>
            <person name="Malik S.B."/>
            <person name="Logsdon J.M. Jr."/>
            <person name="Henze K."/>
            <person name="Gupta A."/>
            <person name="Wang C.C."/>
            <person name="Dunne R.L."/>
            <person name="Upcroft J.A."/>
            <person name="Upcroft P."/>
            <person name="White O."/>
            <person name="Salzberg S.L."/>
            <person name="Tang P."/>
            <person name="Chiu C.-H."/>
            <person name="Lee Y.-S."/>
            <person name="Embley T.M."/>
            <person name="Coombs G.H."/>
            <person name="Mottram J.C."/>
            <person name="Tachezy J."/>
            <person name="Fraser-Liggett C.M."/>
            <person name="Johnson P.J."/>
        </authorList>
    </citation>
    <scope>NUCLEOTIDE SEQUENCE [LARGE SCALE GENOMIC DNA]</scope>
    <source>
        <strain evidence="1">G3</strain>
    </source>
</reference>
<dbReference type="Gene3D" id="3.30.450.40">
    <property type="match status" value="1"/>
</dbReference>
<dbReference type="GO" id="GO:0047555">
    <property type="term" value="F:3',5'-cyclic-GMP phosphodiesterase activity"/>
    <property type="evidence" value="ECO:0000318"/>
    <property type="project" value="GO_Central"/>
</dbReference>
<dbReference type="AlphaFoldDB" id="A2FNC7"/>